<sequence>MQELICITCPMGCHLSVDTDAQGEMKVTGNRCVRGEQYAREEIFNPRRVVTFTCTAVLPDGSLPGPSSNLPRRVPVRTTAAFPKERIPELLDVLRGITVRLPVARGSVVLERALGMEVNVVVSRSIGA</sequence>
<dbReference type="Pfam" id="PF07892">
    <property type="entry name" value="DUF1667"/>
    <property type="match status" value="1"/>
</dbReference>
<dbReference type="PANTHER" id="PTHR39450:SF1">
    <property type="entry name" value="DUF1667 DOMAIN-CONTAINING PROTEIN"/>
    <property type="match status" value="1"/>
</dbReference>
<dbReference type="PANTHER" id="PTHR39450">
    <property type="entry name" value="MOLYBDOPTERIN OXIDOREDUCTASE, 4FE-4S CLUSTER-BINDING SUBUNIT"/>
    <property type="match status" value="1"/>
</dbReference>
<protein>
    <recommendedName>
        <fullName evidence="2">Molybdopterin oxidoreductase</fullName>
    </recommendedName>
</protein>
<dbReference type="AlphaFoldDB" id="A0A3P3XIX9"/>
<dbReference type="InterPro" id="IPR012460">
    <property type="entry name" value="DUF1667"/>
</dbReference>
<dbReference type="Gene3D" id="3.10.530.10">
    <property type="entry name" value="CPE0013-like"/>
    <property type="match status" value="1"/>
</dbReference>
<organism evidence="1">
    <name type="scientific">uncultured spirochete</name>
    <dbReference type="NCBI Taxonomy" id="156406"/>
    <lineage>
        <taxon>Bacteria</taxon>
        <taxon>Pseudomonadati</taxon>
        <taxon>Spirochaetota</taxon>
        <taxon>Spirochaetia</taxon>
        <taxon>Spirochaetales</taxon>
        <taxon>environmental samples</taxon>
    </lineage>
</organism>
<evidence type="ECO:0008006" key="2">
    <source>
        <dbReference type="Google" id="ProtNLM"/>
    </source>
</evidence>
<gene>
    <name evidence="1" type="ORF">SPIROBIBN47_250076</name>
</gene>
<name>A0A3P3XIX9_9SPIR</name>
<dbReference type="EMBL" id="FWDM01000018">
    <property type="protein sequence ID" value="SLM12540.1"/>
    <property type="molecule type" value="Genomic_DNA"/>
</dbReference>
<proteinExistence type="predicted"/>
<reference evidence="1" key="1">
    <citation type="submission" date="2017-02" db="EMBL/GenBank/DDBJ databases">
        <authorList>
            <person name="Regsiter A."/>
            <person name="William W."/>
        </authorList>
    </citation>
    <scope>NUCLEOTIDE SEQUENCE</scope>
    <source>
        <strain evidence="1">Bib</strain>
    </source>
</reference>
<dbReference type="InterPro" id="IPR036593">
    <property type="entry name" value="CPE0013-like_sf"/>
</dbReference>
<evidence type="ECO:0000313" key="1">
    <source>
        <dbReference type="EMBL" id="SLM12540.1"/>
    </source>
</evidence>
<accession>A0A3P3XIX9</accession>
<dbReference type="SUPFAM" id="SSF160148">
    <property type="entry name" value="CPE0013-like"/>
    <property type="match status" value="1"/>
</dbReference>